<organism evidence="2 5">
    <name type="scientific">Rotaria sordida</name>
    <dbReference type="NCBI Taxonomy" id="392033"/>
    <lineage>
        <taxon>Eukaryota</taxon>
        <taxon>Metazoa</taxon>
        <taxon>Spiralia</taxon>
        <taxon>Gnathifera</taxon>
        <taxon>Rotifera</taxon>
        <taxon>Eurotatoria</taxon>
        <taxon>Bdelloidea</taxon>
        <taxon>Philodinida</taxon>
        <taxon>Philodinidae</taxon>
        <taxon>Rotaria</taxon>
    </lineage>
</organism>
<accession>A0A813X3D5</accession>
<name>A0A813X3D5_9BILA</name>
<gene>
    <name evidence="4" type="ORF">FNK824_LOCUS31062</name>
    <name evidence="3" type="ORF">OTI717_LOCUS26865</name>
    <name evidence="2" type="ORF">RFH988_LOCUS6877</name>
</gene>
<evidence type="ECO:0000313" key="3">
    <source>
        <dbReference type="EMBL" id="CAF3960286.1"/>
    </source>
</evidence>
<feature type="region of interest" description="Disordered" evidence="1">
    <location>
        <begin position="1"/>
        <end position="37"/>
    </location>
</feature>
<reference evidence="2" key="1">
    <citation type="submission" date="2021-02" db="EMBL/GenBank/DDBJ databases">
        <authorList>
            <person name="Nowell W R."/>
        </authorList>
    </citation>
    <scope>NUCLEOTIDE SEQUENCE</scope>
</reference>
<evidence type="ECO:0000256" key="1">
    <source>
        <dbReference type="SAM" id="MobiDB-lite"/>
    </source>
</evidence>
<comment type="caution">
    <text evidence="2">The sequence shown here is derived from an EMBL/GenBank/DDBJ whole genome shotgun (WGS) entry which is preliminary data.</text>
</comment>
<dbReference type="AlphaFoldDB" id="A0A813X3D5"/>
<evidence type="ECO:0000313" key="2">
    <source>
        <dbReference type="EMBL" id="CAF0859223.1"/>
    </source>
</evidence>
<protein>
    <submittedName>
        <fullName evidence="2">Uncharacterized protein</fullName>
    </submittedName>
</protein>
<sequence>MSQFSGKNSSEGGDPKGSNNKENRTNRAWSSSTDNENNQYSWCKFDKEQKNFQKKMEEVQKLWELRMNIDPVTWFDLKWRQCGDTEESQRECLAKVGLPFSFMQLLKNQTDTSAELETQKNFSIDQSRFIFTAKKEIIRDLVLFPMPPWHLSNRELIQLPLFWATAIIVNKMLHREL</sequence>
<dbReference type="Proteomes" id="UP000663874">
    <property type="component" value="Unassembled WGS sequence"/>
</dbReference>
<dbReference type="OrthoDB" id="9975849at2759"/>
<dbReference type="EMBL" id="CAJNOO010000212">
    <property type="protein sequence ID" value="CAF0859223.1"/>
    <property type="molecule type" value="Genomic_DNA"/>
</dbReference>
<dbReference type="EMBL" id="CAJOAX010005792">
    <property type="protein sequence ID" value="CAF3960286.1"/>
    <property type="molecule type" value="Genomic_DNA"/>
</dbReference>
<evidence type="ECO:0000313" key="4">
    <source>
        <dbReference type="EMBL" id="CAF4094269.1"/>
    </source>
</evidence>
<feature type="compositionally biased region" description="Polar residues" evidence="1">
    <location>
        <begin position="1"/>
        <end position="11"/>
    </location>
</feature>
<dbReference type="EMBL" id="CAJOBE010009841">
    <property type="protein sequence ID" value="CAF4094269.1"/>
    <property type="molecule type" value="Genomic_DNA"/>
</dbReference>
<dbReference type="Proteomes" id="UP000663882">
    <property type="component" value="Unassembled WGS sequence"/>
</dbReference>
<feature type="compositionally biased region" description="Polar residues" evidence="1">
    <location>
        <begin position="26"/>
        <end position="37"/>
    </location>
</feature>
<proteinExistence type="predicted"/>
<dbReference type="Proteomes" id="UP000663823">
    <property type="component" value="Unassembled WGS sequence"/>
</dbReference>
<evidence type="ECO:0000313" key="5">
    <source>
        <dbReference type="Proteomes" id="UP000663882"/>
    </source>
</evidence>